<dbReference type="PROSITE" id="PS50096">
    <property type="entry name" value="IQ"/>
    <property type="match status" value="1"/>
</dbReference>
<dbReference type="Gene3D" id="1.25.40.20">
    <property type="entry name" value="Ankyrin repeat-containing domain"/>
    <property type="match status" value="1"/>
</dbReference>
<proteinExistence type="predicted"/>
<dbReference type="OrthoDB" id="426293at2759"/>
<dbReference type="AlphaFoldDB" id="A0A813WMK4"/>
<dbReference type="EMBL" id="CAJNOC010001360">
    <property type="protein sequence ID" value="CAF0858033.1"/>
    <property type="molecule type" value="Genomic_DNA"/>
</dbReference>
<name>A0A813WMK4_9BILA</name>
<feature type="compositionally biased region" description="Acidic residues" evidence="5">
    <location>
        <begin position="398"/>
        <end position="413"/>
    </location>
</feature>
<evidence type="ECO:0000256" key="5">
    <source>
        <dbReference type="SAM" id="MobiDB-lite"/>
    </source>
</evidence>
<dbReference type="InterPro" id="IPR027417">
    <property type="entry name" value="P-loop_NTPase"/>
</dbReference>
<feature type="compositionally biased region" description="Basic and acidic residues" evidence="5">
    <location>
        <begin position="1"/>
        <end position="11"/>
    </location>
</feature>
<keyword evidence="4" id="KW-0175">Coiled coil</keyword>
<feature type="repeat" description="ANK" evidence="3">
    <location>
        <begin position="188"/>
        <end position="220"/>
    </location>
</feature>
<feature type="coiled-coil region" evidence="4">
    <location>
        <begin position="82"/>
        <end position="175"/>
    </location>
</feature>
<dbReference type="Gene3D" id="3.40.50.300">
    <property type="entry name" value="P-loop containing nucleotide triphosphate hydrolases"/>
    <property type="match status" value="1"/>
</dbReference>
<evidence type="ECO:0000313" key="6">
    <source>
        <dbReference type="EMBL" id="CAF0858033.1"/>
    </source>
</evidence>
<feature type="repeat" description="ANK" evidence="3">
    <location>
        <begin position="221"/>
        <end position="253"/>
    </location>
</feature>
<dbReference type="InterPro" id="IPR002110">
    <property type="entry name" value="Ankyrin_rpt"/>
</dbReference>
<evidence type="ECO:0000313" key="7">
    <source>
        <dbReference type="Proteomes" id="UP000663879"/>
    </source>
</evidence>
<keyword evidence="7" id="KW-1185">Reference proteome</keyword>
<feature type="region of interest" description="Disordered" evidence="5">
    <location>
        <begin position="1"/>
        <end position="39"/>
    </location>
</feature>
<dbReference type="SUPFAM" id="SSF48403">
    <property type="entry name" value="Ankyrin repeat"/>
    <property type="match status" value="1"/>
</dbReference>
<sequence>MNNNKKSDNLKSKPPKPVKKAAAPVKKINDKPKKIDAIEKKNEPSPLVILVKPAMSEEELKLHKSAIKIQCAWKKYRAVCELKKLRSEKKELDDKLAKLEQEAYVQMIKLEQQREEKKRMKKLKEKEMKRRNETRKKKFMEAAYDGNLQEMKFIIGDFEKELDGMEEKLDSGKRKQALLNLIDCKDSNNNSALSEASAGGSPEVCKFLLSNNADPNSKGAFGRTPLWRAAFAGHLNCVQILLENGGDPRMYSQDGQRVIDAATKDNVIDILKNWNIQLTERMLQQIDKSRREIKQEQINGLEERKKMAKLEYEQLKSKYEHVKNELYSCNCELQRLNDEYLLNPDMYGPLIDKKEAEKVVLISQSEDLREKSVKSRIFYKDLLSEIRKEKNKIKNETEESDDEGNDDSDNDNLDDNKIMKINIKEMDDLVLRDITNCVRTADKWPIIIDQNDQASTFLRYRDTNYVNCLDMKSMEKNKFRLALLGSIRYGKPFVLDLMQYDQELLESIKSVCDQIDDKLFEDMCSKELVKNEKYARLIRLESDGKEYEAHNFNQNRINNFKILFLTSNPYPSDKLLNLTFPIKVITRVKDDDFF</sequence>
<dbReference type="SMART" id="SM00248">
    <property type="entry name" value="ANK"/>
    <property type="match status" value="2"/>
</dbReference>
<reference evidence="6" key="1">
    <citation type="submission" date="2021-02" db="EMBL/GenBank/DDBJ databases">
        <authorList>
            <person name="Nowell W R."/>
        </authorList>
    </citation>
    <scope>NUCLEOTIDE SEQUENCE</scope>
    <source>
        <strain evidence="6">Ploen Becks lab</strain>
    </source>
</reference>
<keyword evidence="2 3" id="KW-0040">ANK repeat</keyword>
<evidence type="ECO:0000256" key="3">
    <source>
        <dbReference type="PROSITE-ProRule" id="PRU00023"/>
    </source>
</evidence>
<dbReference type="PROSITE" id="PS50088">
    <property type="entry name" value="ANK_REPEAT"/>
    <property type="match status" value="2"/>
</dbReference>
<feature type="region of interest" description="Disordered" evidence="5">
    <location>
        <begin position="393"/>
        <end position="414"/>
    </location>
</feature>
<comment type="caution">
    <text evidence="6">The sequence shown here is derived from an EMBL/GenBank/DDBJ whole genome shotgun (WGS) entry which is preliminary data.</text>
</comment>
<gene>
    <name evidence="6" type="ORF">OXX778_LOCUS9295</name>
</gene>
<dbReference type="Proteomes" id="UP000663879">
    <property type="component" value="Unassembled WGS sequence"/>
</dbReference>
<evidence type="ECO:0000256" key="1">
    <source>
        <dbReference type="ARBA" id="ARBA00022737"/>
    </source>
</evidence>
<evidence type="ECO:0008006" key="8">
    <source>
        <dbReference type="Google" id="ProtNLM"/>
    </source>
</evidence>
<dbReference type="PANTHER" id="PTHR24171:SF9">
    <property type="entry name" value="ANKYRIN REPEAT DOMAIN-CONTAINING PROTEIN 39"/>
    <property type="match status" value="1"/>
</dbReference>
<dbReference type="PROSITE" id="PS50297">
    <property type="entry name" value="ANK_REP_REGION"/>
    <property type="match status" value="1"/>
</dbReference>
<organism evidence="6 7">
    <name type="scientific">Brachionus calyciflorus</name>
    <dbReference type="NCBI Taxonomy" id="104777"/>
    <lineage>
        <taxon>Eukaryota</taxon>
        <taxon>Metazoa</taxon>
        <taxon>Spiralia</taxon>
        <taxon>Gnathifera</taxon>
        <taxon>Rotifera</taxon>
        <taxon>Eurotatoria</taxon>
        <taxon>Monogononta</taxon>
        <taxon>Pseudotrocha</taxon>
        <taxon>Ploima</taxon>
        <taxon>Brachionidae</taxon>
        <taxon>Brachionus</taxon>
    </lineage>
</organism>
<keyword evidence="1" id="KW-0677">Repeat</keyword>
<dbReference type="PANTHER" id="PTHR24171">
    <property type="entry name" value="ANKYRIN REPEAT DOMAIN-CONTAINING PROTEIN 39-RELATED"/>
    <property type="match status" value="1"/>
</dbReference>
<feature type="compositionally biased region" description="Basic and acidic residues" evidence="5">
    <location>
        <begin position="27"/>
        <end position="39"/>
    </location>
</feature>
<dbReference type="InterPro" id="IPR036770">
    <property type="entry name" value="Ankyrin_rpt-contain_sf"/>
</dbReference>
<evidence type="ECO:0000256" key="4">
    <source>
        <dbReference type="SAM" id="Coils"/>
    </source>
</evidence>
<dbReference type="Pfam" id="PF12796">
    <property type="entry name" value="Ank_2"/>
    <property type="match status" value="1"/>
</dbReference>
<evidence type="ECO:0000256" key="2">
    <source>
        <dbReference type="ARBA" id="ARBA00023043"/>
    </source>
</evidence>
<accession>A0A813WMK4</accession>
<protein>
    <recommendedName>
        <fullName evidence="8">IQ motif and ankyrin repeat domain-containing protein</fullName>
    </recommendedName>
</protein>